<name>A0A1S8NID0_CLOSA</name>
<dbReference type="RefSeq" id="WP_077863870.1">
    <property type="nucleotide sequence ID" value="NZ_LZYZ01000001.1"/>
</dbReference>
<dbReference type="SUPFAM" id="SSF88713">
    <property type="entry name" value="Glycoside hydrolase/deacetylase"/>
    <property type="match status" value="1"/>
</dbReference>
<dbReference type="STRING" id="169679.CSACC_37970"/>
<dbReference type="Proteomes" id="UP000191154">
    <property type="component" value="Unassembled WGS sequence"/>
</dbReference>
<dbReference type="EC" id="3.5.1.104" evidence="2"/>
<evidence type="ECO:0000259" key="1">
    <source>
        <dbReference type="PROSITE" id="PS51677"/>
    </source>
</evidence>
<dbReference type="Pfam" id="PF01522">
    <property type="entry name" value="Polysacc_deac_1"/>
    <property type="match status" value="1"/>
</dbReference>
<dbReference type="InterPro" id="IPR002509">
    <property type="entry name" value="NODB_dom"/>
</dbReference>
<dbReference type="InterPro" id="IPR011330">
    <property type="entry name" value="Glyco_hydro/deAcase_b/a-brl"/>
</dbReference>
<reference evidence="2 3" key="1">
    <citation type="submission" date="2016-05" db="EMBL/GenBank/DDBJ databases">
        <title>Microbial solvent formation.</title>
        <authorList>
            <person name="Poehlein A."/>
            <person name="Montoya Solano J.D."/>
            <person name="Flitsch S."/>
            <person name="Krabben P."/>
            <person name="Duerre P."/>
            <person name="Daniel R."/>
        </authorList>
    </citation>
    <scope>NUCLEOTIDE SEQUENCE [LARGE SCALE GENOMIC DNA]</scope>
    <source>
        <strain evidence="2 3">L1-8</strain>
    </source>
</reference>
<dbReference type="GO" id="GO:0016810">
    <property type="term" value="F:hydrolase activity, acting on carbon-nitrogen (but not peptide) bonds"/>
    <property type="evidence" value="ECO:0007669"/>
    <property type="project" value="InterPro"/>
</dbReference>
<comment type="caution">
    <text evidence="2">The sequence shown here is derived from an EMBL/GenBank/DDBJ whole genome shotgun (WGS) entry which is preliminary data.</text>
</comment>
<dbReference type="CDD" id="cd10944">
    <property type="entry name" value="CE4_SmPgdA_like"/>
    <property type="match status" value="1"/>
</dbReference>
<protein>
    <submittedName>
        <fullName evidence="2">Peptidoglycan-N-acetylglucosamine deacetylase</fullName>
        <ecNumber evidence="2">3.5.1.104</ecNumber>
    </submittedName>
</protein>
<dbReference type="PANTHER" id="PTHR10587">
    <property type="entry name" value="GLYCOSYL TRANSFERASE-RELATED"/>
    <property type="match status" value="1"/>
</dbReference>
<accession>A0A1S8NID0</accession>
<sequence>MRNRSKLFLFFINIFLFMFLFEQSVSSLSIQNNMKNIKCVNENEQVNNNNSKVIYLTFDDGPNEKITNKVLDILKENDVKATFFLIGSQIDGQEDVVKRIYNEGNSIGLHTFTHKFRNIYSNEDNFINEMMECREKINNVIGISPEIIRFPGGSRKHLSKDYLNRLHENNFKVYDWNVETSDGLNPKISPYNMFRRAVKESKNLPRIILLMHCDCRQKNTCEALPDIIKYYKLQGYEFKTITEDTPELYFPIKTKK</sequence>
<feature type="domain" description="NodB homology" evidence="1">
    <location>
        <begin position="52"/>
        <end position="239"/>
    </location>
</feature>
<proteinExistence type="predicted"/>
<dbReference type="Gene3D" id="3.20.20.370">
    <property type="entry name" value="Glycoside hydrolase/deacetylase"/>
    <property type="match status" value="1"/>
</dbReference>
<dbReference type="PANTHER" id="PTHR10587:SF125">
    <property type="entry name" value="POLYSACCHARIDE DEACETYLASE YHEN-RELATED"/>
    <property type="match status" value="1"/>
</dbReference>
<dbReference type="AlphaFoldDB" id="A0A1S8NID0"/>
<evidence type="ECO:0000313" key="3">
    <source>
        <dbReference type="Proteomes" id="UP000191154"/>
    </source>
</evidence>
<keyword evidence="2" id="KW-0378">Hydrolase</keyword>
<dbReference type="PROSITE" id="PS51677">
    <property type="entry name" value="NODB"/>
    <property type="match status" value="1"/>
</dbReference>
<dbReference type="EMBL" id="LZYZ01000001">
    <property type="protein sequence ID" value="OOM16122.1"/>
    <property type="molecule type" value="Genomic_DNA"/>
</dbReference>
<gene>
    <name evidence="2" type="primary">pgdA_2</name>
    <name evidence="2" type="ORF">CLOSAC_03930</name>
</gene>
<organism evidence="2 3">
    <name type="scientific">Clostridium saccharobutylicum</name>
    <dbReference type="NCBI Taxonomy" id="169679"/>
    <lineage>
        <taxon>Bacteria</taxon>
        <taxon>Bacillati</taxon>
        <taxon>Bacillota</taxon>
        <taxon>Clostridia</taxon>
        <taxon>Eubacteriales</taxon>
        <taxon>Clostridiaceae</taxon>
        <taxon>Clostridium</taxon>
    </lineage>
</organism>
<dbReference type="InterPro" id="IPR050248">
    <property type="entry name" value="Polysacc_deacetylase_ArnD"/>
</dbReference>
<evidence type="ECO:0000313" key="2">
    <source>
        <dbReference type="EMBL" id="OOM16122.1"/>
    </source>
</evidence>
<dbReference type="GO" id="GO:0005975">
    <property type="term" value="P:carbohydrate metabolic process"/>
    <property type="evidence" value="ECO:0007669"/>
    <property type="project" value="InterPro"/>
</dbReference>